<proteinExistence type="predicted"/>
<dbReference type="PROSITE" id="PS50005">
    <property type="entry name" value="TPR"/>
    <property type="match status" value="1"/>
</dbReference>
<evidence type="ECO:0000256" key="1">
    <source>
        <dbReference type="PROSITE-ProRule" id="PRU00339"/>
    </source>
</evidence>
<keyword evidence="4" id="KW-1185">Reference proteome</keyword>
<name>A0AA48ICX2_9TREE</name>
<keyword evidence="1" id="KW-0802">TPR repeat</keyword>
<dbReference type="PANTHER" id="PTHR46014">
    <property type="entry name" value="TETRATRICOPEPTIDE REPEAT PROTEIN 1"/>
    <property type="match status" value="1"/>
</dbReference>
<dbReference type="SMART" id="SM00028">
    <property type="entry name" value="TPR"/>
    <property type="match status" value="2"/>
</dbReference>
<gene>
    <name evidence="3" type="ORF">CcaverHIS019_0306720</name>
</gene>
<dbReference type="Proteomes" id="UP001233271">
    <property type="component" value="Chromosome 3"/>
</dbReference>
<dbReference type="GeneID" id="85494472"/>
<dbReference type="RefSeq" id="XP_060455867.1">
    <property type="nucleotide sequence ID" value="XM_060599144.1"/>
</dbReference>
<protein>
    <recommendedName>
        <fullName evidence="5">TPR-like protein</fullName>
    </recommendedName>
</protein>
<evidence type="ECO:0008006" key="5">
    <source>
        <dbReference type="Google" id="ProtNLM"/>
    </source>
</evidence>
<dbReference type="PANTHER" id="PTHR46014:SF1">
    <property type="entry name" value="TETRATRICOPEPTIDE REPEAT PROTEIN 1"/>
    <property type="match status" value="1"/>
</dbReference>
<evidence type="ECO:0000313" key="4">
    <source>
        <dbReference type="Proteomes" id="UP001233271"/>
    </source>
</evidence>
<dbReference type="InterPro" id="IPR019734">
    <property type="entry name" value="TPR_rpt"/>
</dbReference>
<sequence>MSDLPSPHGEPAPFDARLFEPPPWVKERFGNAPPKPASSADSADDHFEDASEGDLGLEEIEGMTQFSTDELKKLLARAVTLKEQGNKHFLAKPRQLSMARDSYSAALDHLPDMPPRPAQVAPELSGIQEVTEEEADAINAENAREKDTVREDVEREIRECTKAVYGNLGAVYVAQEEWKQAVDACTSAIKMDPGYLKAVHRRAVANDKIGSWSSLSSALEDYNTLVTKLPPTSPQLREAKRALATLPGRIAAQQEKEKDEMLGKLKDLGNSLLGKFGLNTDMFKFDEQPGGGYNLRFEQG</sequence>
<dbReference type="AlphaFoldDB" id="A0AA48ICX2"/>
<evidence type="ECO:0000256" key="2">
    <source>
        <dbReference type="SAM" id="MobiDB-lite"/>
    </source>
</evidence>
<dbReference type="InterPro" id="IPR052769">
    <property type="entry name" value="TPR_domain_protein"/>
</dbReference>
<dbReference type="EMBL" id="AP028214">
    <property type="protein sequence ID" value="BEI90602.1"/>
    <property type="molecule type" value="Genomic_DNA"/>
</dbReference>
<dbReference type="InterPro" id="IPR011990">
    <property type="entry name" value="TPR-like_helical_dom_sf"/>
</dbReference>
<organism evidence="3 4">
    <name type="scientific">Cutaneotrichosporon cavernicola</name>
    <dbReference type="NCBI Taxonomy" id="279322"/>
    <lineage>
        <taxon>Eukaryota</taxon>
        <taxon>Fungi</taxon>
        <taxon>Dikarya</taxon>
        <taxon>Basidiomycota</taxon>
        <taxon>Agaricomycotina</taxon>
        <taxon>Tremellomycetes</taxon>
        <taxon>Trichosporonales</taxon>
        <taxon>Trichosporonaceae</taxon>
        <taxon>Cutaneotrichosporon</taxon>
    </lineage>
</organism>
<dbReference type="KEGG" id="ccac:CcaHIS019_0306720"/>
<feature type="region of interest" description="Disordered" evidence="2">
    <location>
        <begin position="1"/>
        <end position="54"/>
    </location>
</feature>
<evidence type="ECO:0000313" key="3">
    <source>
        <dbReference type="EMBL" id="BEI90602.1"/>
    </source>
</evidence>
<feature type="repeat" description="TPR" evidence="1">
    <location>
        <begin position="162"/>
        <end position="195"/>
    </location>
</feature>
<dbReference type="Gene3D" id="1.25.40.10">
    <property type="entry name" value="Tetratricopeptide repeat domain"/>
    <property type="match status" value="1"/>
</dbReference>
<reference evidence="3" key="1">
    <citation type="journal article" date="2023" name="BMC Genomics">
        <title>Chromosome-level genome assemblies of Cutaneotrichosporon spp. (Trichosporonales, Basidiomycota) reveal imbalanced evolution between nucleotide sequences and chromosome synteny.</title>
        <authorList>
            <person name="Kobayashi Y."/>
            <person name="Kayamori A."/>
            <person name="Aoki K."/>
            <person name="Shiwa Y."/>
            <person name="Matsutani M."/>
            <person name="Fujita N."/>
            <person name="Sugita T."/>
            <person name="Iwasaki W."/>
            <person name="Tanaka N."/>
            <person name="Takashima M."/>
        </authorList>
    </citation>
    <scope>NUCLEOTIDE SEQUENCE</scope>
    <source>
        <strain evidence="3">HIS019</strain>
    </source>
</reference>
<accession>A0AA48ICX2</accession>
<dbReference type="SUPFAM" id="SSF48452">
    <property type="entry name" value="TPR-like"/>
    <property type="match status" value="1"/>
</dbReference>